<reference evidence="2" key="1">
    <citation type="submission" date="2013-12" db="EMBL/GenBank/DDBJ databases">
        <authorList>
            <person name="Omoto C.K."/>
            <person name="Sibley D."/>
            <person name="Venepally P."/>
            <person name="Hadjithomas M."/>
            <person name="Karamycheva S."/>
            <person name="Brunk B."/>
            <person name="Roos D."/>
            <person name="Caler E."/>
            <person name="Lorenzi H."/>
        </authorList>
    </citation>
    <scope>NUCLEOTIDE SEQUENCE</scope>
</reference>
<keyword evidence="3" id="KW-1185">Reference proteome</keyword>
<protein>
    <submittedName>
        <fullName evidence="2">Uncharacterized protein</fullName>
    </submittedName>
</protein>
<evidence type="ECO:0000313" key="2">
    <source>
        <dbReference type="EMBL" id="EZG78445.1"/>
    </source>
</evidence>
<feature type="compositionally biased region" description="Low complexity" evidence="1">
    <location>
        <begin position="223"/>
        <end position="233"/>
    </location>
</feature>
<gene>
    <name evidence="2" type="ORF">GNI_036100</name>
</gene>
<accession>A0A023BAP2</accession>
<sequence>MPPKSLTDPNWKPKEGELTWTRFDKSTARALGIIIRQPTKASSDEKAACQRTDSVYCELDLPDRYAIACLDGEDSHVYVPRHYIKPFDKLAALQLKCMKAKAREVKDLTPWDRDKRKSIKAALKWLDSNESLEAVHDFLECPECCDEGSDGFWKAVKLKRGNANISRKESLEKRRELIKLEVAERDRLVKEREEAKTSKKAKKERSVSGDDDSSSSDSDESGETSTQYSGSSDDASEDETDEVVSSAADEDDEDEDVSEEDASDGPPVRRRKKNRKRKRPYLASTSGTETEEEEEEEKPKKKRKR</sequence>
<evidence type="ECO:0000256" key="1">
    <source>
        <dbReference type="SAM" id="MobiDB-lite"/>
    </source>
</evidence>
<organism evidence="2 3">
    <name type="scientific">Gregarina niphandrodes</name>
    <name type="common">Septate eugregarine</name>
    <dbReference type="NCBI Taxonomy" id="110365"/>
    <lineage>
        <taxon>Eukaryota</taxon>
        <taxon>Sar</taxon>
        <taxon>Alveolata</taxon>
        <taxon>Apicomplexa</taxon>
        <taxon>Conoidasida</taxon>
        <taxon>Gregarinasina</taxon>
        <taxon>Eugregarinorida</taxon>
        <taxon>Gregarinidae</taxon>
        <taxon>Gregarina</taxon>
    </lineage>
</organism>
<dbReference type="AlphaFoldDB" id="A0A023BAP2"/>
<dbReference type="Proteomes" id="UP000019763">
    <property type="component" value="Unassembled WGS sequence"/>
</dbReference>
<comment type="caution">
    <text evidence="2">The sequence shown here is derived from an EMBL/GenBank/DDBJ whole genome shotgun (WGS) entry which is preliminary data.</text>
</comment>
<name>A0A023BAP2_GRENI</name>
<feature type="compositionally biased region" description="Acidic residues" evidence="1">
    <location>
        <begin position="234"/>
        <end position="263"/>
    </location>
</feature>
<dbReference type="RefSeq" id="XP_011129293.1">
    <property type="nucleotide sequence ID" value="XM_011130991.1"/>
</dbReference>
<evidence type="ECO:0000313" key="3">
    <source>
        <dbReference type="Proteomes" id="UP000019763"/>
    </source>
</evidence>
<dbReference type="EMBL" id="AFNH02000277">
    <property type="protein sequence ID" value="EZG78445.1"/>
    <property type="molecule type" value="Genomic_DNA"/>
</dbReference>
<feature type="region of interest" description="Disordered" evidence="1">
    <location>
        <begin position="189"/>
        <end position="305"/>
    </location>
</feature>
<feature type="compositionally biased region" description="Acidic residues" evidence="1">
    <location>
        <begin position="209"/>
        <end position="222"/>
    </location>
</feature>
<feature type="compositionally biased region" description="Basic residues" evidence="1">
    <location>
        <begin position="268"/>
        <end position="280"/>
    </location>
</feature>
<proteinExistence type="predicted"/>
<dbReference type="VEuPathDB" id="CryptoDB:GNI_036100"/>
<dbReference type="GeneID" id="22911413"/>